<evidence type="ECO:0000313" key="1">
    <source>
        <dbReference type="EMBL" id="VEP14707.1"/>
    </source>
</evidence>
<dbReference type="AlphaFoldDB" id="A0A563VTD7"/>
<accession>A0A563VTD7</accession>
<protein>
    <submittedName>
        <fullName evidence="1">Uncharacterized protein</fullName>
    </submittedName>
</protein>
<dbReference type="RefSeq" id="WP_144873421.1">
    <property type="nucleotide sequence ID" value="NZ_LR214023.1"/>
</dbReference>
<sequence length="102" mass="11782">MKVKYLVLLASAISWGFFANPLMFEPKLSIVKNQAVYRYSQNHDTYEIEQAVLEMQETSKIFLEEELDCQSSQVIEATIIGEEPEQEMIEVEFIVITRCATI</sequence>
<reference evidence="1 2" key="1">
    <citation type="submission" date="2019-01" db="EMBL/GenBank/DDBJ databases">
        <authorList>
            <person name="Brito A."/>
        </authorList>
    </citation>
    <scope>NUCLEOTIDE SEQUENCE [LARGE SCALE GENOMIC DNA]</scope>
    <source>
        <strain evidence="1">1</strain>
    </source>
</reference>
<keyword evidence="2" id="KW-1185">Reference proteome</keyword>
<name>A0A563VTD7_9CYAN</name>
<dbReference type="EMBL" id="CAACVJ010000202">
    <property type="protein sequence ID" value="VEP14707.1"/>
    <property type="molecule type" value="Genomic_DNA"/>
</dbReference>
<dbReference type="Proteomes" id="UP000320055">
    <property type="component" value="Unassembled WGS sequence"/>
</dbReference>
<evidence type="ECO:0000313" key="2">
    <source>
        <dbReference type="Proteomes" id="UP000320055"/>
    </source>
</evidence>
<proteinExistence type="predicted"/>
<organism evidence="1 2">
    <name type="scientific">Hyella patelloides LEGE 07179</name>
    <dbReference type="NCBI Taxonomy" id="945734"/>
    <lineage>
        <taxon>Bacteria</taxon>
        <taxon>Bacillati</taxon>
        <taxon>Cyanobacteriota</taxon>
        <taxon>Cyanophyceae</taxon>
        <taxon>Pleurocapsales</taxon>
        <taxon>Hyellaceae</taxon>
        <taxon>Hyella</taxon>
    </lineage>
</organism>
<gene>
    <name evidence="1" type="ORF">H1P_2800011</name>
</gene>